<feature type="compositionally biased region" description="Basic residues" evidence="1">
    <location>
        <begin position="28"/>
        <end position="43"/>
    </location>
</feature>
<dbReference type="EMBL" id="JANQDX010000005">
    <property type="protein sequence ID" value="KAL0924805.1"/>
    <property type="molecule type" value="Genomic_DNA"/>
</dbReference>
<name>A0ABD0VIG5_DENTH</name>
<evidence type="ECO:0000313" key="3">
    <source>
        <dbReference type="Proteomes" id="UP001552299"/>
    </source>
</evidence>
<proteinExistence type="predicted"/>
<evidence type="ECO:0000256" key="1">
    <source>
        <dbReference type="SAM" id="MobiDB-lite"/>
    </source>
</evidence>
<protein>
    <submittedName>
        <fullName evidence="2">Uncharacterized protein</fullName>
    </submittedName>
</protein>
<evidence type="ECO:0000313" key="2">
    <source>
        <dbReference type="EMBL" id="KAL0924805.1"/>
    </source>
</evidence>
<feature type="compositionally biased region" description="Polar residues" evidence="1">
    <location>
        <begin position="68"/>
        <end position="92"/>
    </location>
</feature>
<reference evidence="2 3" key="1">
    <citation type="journal article" date="2024" name="Plant Biotechnol. J.">
        <title>Dendrobium thyrsiflorum genome and its molecular insights into genes involved in important horticultural traits.</title>
        <authorList>
            <person name="Chen B."/>
            <person name="Wang J.Y."/>
            <person name="Zheng P.J."/>
            <person name="Li K.L."/>
            <person name="Liang Y.M."/>
            <person name="Chen X.F."/>
            <person name="Zhang C."/>
            <person name="Zhao X."/>
            <person name="He X."/>
            <person name="Zhang G.Q."/>
            <person name="Liu Z.J."/>
            <person name="Xu Q."/>
        </authorList>
    </citation>
    <scope>NUCLEOTIDE SEQUENCE [LARGE SCALE GENOMIC DNA]</scope>
    <source>
        <strain evidence="2">GZMU011</strain>
    </source>
</reference>
<keyword evidence="3" id="KW-1185">Reference proteome</keyword>
<gene>
    <name evidence="2" type="ORF">M5K25_005663</name>
</gene>
<dbReference type="AlphaFoldDB" id="A0ABD0VIG5"/>
<sequence>MACLFHTIKKRTQTIPKRNKAKITGLKSAKRRKLTMKNSKKLVKLNNWQKASCNHPEARQGSSRGGRKQQSTQMKAQMGQATSRIPNKATNQNKRKDHQWLPTSHDRPDGEQKATTSLLEPQKKCYNRKTHP</sequence>
<comment type="caution">
    <text evidence="2">The sequence shown here is derived from an EMBL/GenBank/DDBJ whole genome shotgun (WGS) entry which is preliminary data.</text>
</comment>
<accession>A0ABD0VIG5</accession>
<feature type="region of interest" description="Disordered" evidence="1">
    <location>
        <begin position="21"/>
        <end position="132"/>
    </location>
</feature>
<organism evidence="2 3">
    <name type="scientific">Dendrobium thyrsiflorum</name>
    <name type="common">Pinecone-like raceme dendrobium</name>
    <name type="synonym">Orchid</name>
    <dbReference type="NCBI Taxonomy" id="117978"/>
    <lineage>
        <taxon>Eukaryota</taxon>
        <taxon>Viridiplantae</taxon>
        <taxon>Streptophyta</taxon>
        <taxon>Embryophyta</taxon>
        <taxon>Tracheophyta</taxon>
        <taxon>Spermatophyta</taxon>
        <taxon>Magnoliopsida</taxon>
        <taxon>Liliopsida</taxon>
        <taxon>Asparagales</taxon>
        <taxon>Orchidaceae</taxon>
        <taxon>Epidendroideae</taxon>
        <taxon>Malaxideae</taxon>
        <taxon>Dendrobiinae</taxon>
        <taxon>Dendrobium</taxon>
    </lineage>
</organism>
<dbReference type="Proteomes" id="UP001552299">
    <property type="component" value="Unassembled WGS sequence"/>
</dbReference>